<keyword evidence="6" id="KW-0863">Zinc-finger</keyword>
<comment type="cofactor">
    <cofactor evidence="2">
        <name>Mg(2+)</name>
        <dbReference type="ChEBI" id="CHEBI:18420"/>
    </cofactor>
</comment>
<name>A0A897NS08_9EURY</name>
<dbReference type="InterPro" id="IPR023406">
    <property type="entry name" value="Topo_IA_AS"/>
</dbReference>
<dbReference type="GO" id="GO:0006310">
    <property type="term" value="P:DNA recombination"/>
    <property type="evidence" value="ECO:0007669"/>
    <property type="project" value="TreeGrafter"/>
</dbReference>
<keyword evidence="5" id="KW-0677">Repeat</keyword>
<feature type="site" description="Interaction with DNA" evidence="12">
    <location>
        <position position="164"/>
    </location>
</feature>
<dbReference type="InterPro" id="IPR006171">
    <property type="entry name" value="TOPRIM_dom"/>
</dbReference>
<dbReference type="Pfam" id="PF01131">
    <property type="entry name" value="Topoisom_bac"/>
    <property type="match status" value="1"/>
</dbReference>
<dbReference type="EC" id="5.6.2.1" evidence="12"/>
<dbReference type="SUPFAM" id="SSF56712">
    <property type="entry name" value="Prokaryotic type I DNA topoisomerase"/>
    <property type="match status" value="1"/>
</dbReference>
<feature type="site" description="Interaction with DNA" evidence="12">
    <location>
        <position position="505"/>
    </location>
</feature>
<dbReference type="PROSITE" id="PS00396">
    <property type="entry name" value="TOPO_IA_1"/>
    <property type="match status" value="1"/>
</dbReference>
<dbReference type="InterPro" id="IPR013826">
    <property type="entry name" value="Topo_IA_cen_sub3"/>
</dbReference>
<sequence length="829" mass="91967">MQLIITEKDNAARRIADILSDGGADAERRNGVNVYKWGGKRCIGLSGHVVGVDFPPEYSDWRDVQPVELIDAEVVKSPTRENIVATLRSLAREADEAVIATDYDREGELIGKEAYELIREETDAPIQRVRFSSITENEVKQAFANPDDLDFDLAAAGEARQIIDLIWGAALTRFLSLSARQLGDDFISVGRVQSPTLKLIVDREREIEAFDPDDYWEIVAELAKNGSGFEAQYFYDDDGSEAERIWDEDEAESVFERLRTQQAATVESVRRRTRTDAPPAPFNTTAFIQAAGSLGYSAQRAMSIAEELYTAGYVTYPRTDNTVYPDDLDPGELLESFTGTSPFGDDATALLGQDDIEPTRGDTESTDHPPIHPTGEFPDRNNLSDDEWEIYELVVRRFFATVAEPATWEHLRVVADADGLQLKANGKRLLEAGYHEVYPYSSASETHVPDVQEGEQLAIEDVGLQAKQTQPPRRYGQSRLISRMEEMGIGTKATRHGTIEKLYDRGYIDGDPPQPTALAKAVVDAAEAFAELIVSEEMTAQLEEDMTAITNGEATLEGVTDESREMLERVFEELHDSREQVGEHLQESLKEDRTIGSCPECGSDLVIRQSRYGSYFVGCDGYPECEYTLPLPSKGEPLVLDEVCEEHDTHHVKMLAGSDTFVHGCPRCQAEAADENEDRIIGACPECGQEHGGELAIKHLRSGSRLVGCTRYPDCEYSLPLPRRGEIEVQDERCAEHDLPHLRILDGDDDDDPWELGCPICNYEEYQARNAVEDLEDLDGVGSKTAEKLSAAGVESPADLAGIEPDAVAEQVRGVSAEQIRDWQADLEA</sequence>
<comment type="catalytic activity">
    <reaction evidence="1 12">
        <text>ATP-independent breakage of single-stranded DNA, followed by passage and rejoining.</text>
        <dbReference type="EC" id="5.6.2.1"/>
    </reaction>
</comment>
<dbReference type="PANTHER" id="PTHR11390:SF26">
    <property type="entry name" value="DNA TOPOISOMERASE 1"/>
    <property type="match status" value="1"/>
</dbReference>
<dbReference type="InterPro" id="IPR003601">
    <property type="entry name" value="Topo_IA_2"/>
</dbReference>
<dbReference type="RefSeq" id="WP_229120469.1">
    <property type="nucleotide sequence ID" value="NZ_CP064791.1"/>
</dbReference>
<reference evidence="16 17" key="1">
    <citation type="submission" date="2020-11" db="EMBL/GenBank/DDBJ databases">
        <title>Carbohydrate-dependent, anaerobic sulfur respiration: A novel catabolism in halophilic archaea.</title>
        <authorList>
            <person name="Sorokin D.Y."/>
            <person name="Messina E."/>
            <person name="Smedile F."/>
            <person name="La Cono V."/>
            <person name="Hallsworth J.E."/>
            <person name="Yakimov M.M."/>
        </authorList>
    </citation>
    <scope>NUCLEOTIDE SEQUENCE [LARGE SCALE GENOMIC DNA]</scope>
    <source>
        <strain evidence="16 17">HSR-Est</strain>
    </source>
</reference>
<dbReference type="CDD" id="cd03362">
    <property type="entry name" value="TOPRIM_TopoIA_TopoIII"/>
    <property type="match status" value="1"/>
</dbReference>
<dbReference type="GO" id="GO:0005694">
    <property type="term" value="C:chromosome"/>
    <property type="evidence" value="ECO:0007669"/>
    <property type="project" value="InterPro"/>
</dbReference>
<keyword evidence="7" id="KW-0862">Zinc</keyword>
<dbReference type="EMBL" id="CP064791">
    <property type="protein sequence ID" value="QSG15204.1"/>
    <property type="molecule type" value="Genomic_DNA"/>
</dbReference>
<dbReference type="Gene3D" id="1.10.150.20">
    <property type="entry name" value="5' to 3' exonuclease, C-terminal subdomain"/>
    <property type="match status" value="1"/>
</dbReference>
<keyword evidence="4" id="KW-0479">Metal-binding</keyword>
<dbReference type="InterPro" id="IPR000380">
    <property type="entry name" value="Topo_IA"/>
</dbReference>
<feature type="active site" description="O-(5'-phospho-DNA)-tyrosine intermediate" evidence="12">
    <location>
        <position position="316"/>
    </location>
</feature>
<accession>A0A897NS08</accession>
<proteinExistence type="inferred from homology"/>
<evidence type="ECO:0000256" key="8">
    <source>
        <dbReference type="ARBA" id="ARBA00022842"/>
    </source>
</evidence>
<evidence type="ECO:0000259" key="15">
    <source>
        <dbReference type="PROSITE" id="PS52039"/>
    </source>
</evidence>
<dbReference type="InterPro" id="IPR028612">
    <property type="entry name" value="Topoisom_1_IA"/>
</dbReference>
<dbReference type="FunFam" id="1.10.290.10:FF:000003">
    <property type="entry name" value="DNA topoisomerase"/>
    <property type="match status" value="1"/>
</dbReference>
<feature type="region of interest" description="Interaction with DNA" evidence="12">
    <location>
        <begin position="188"/>
        <end position="193"/>
    </location>
</feature>
<dbReference type="InterPro" id="IPR034144">
    <property type="entry name" value="TOPRIM_TopoIII"/>
</dbReference>
<feature type="compositionally biased region" description="Basic and acidic residues" evidence="13">
    <location>
        <begin position="357"/>
        <end position="370"/>
    </location>
</feature>
<dbReference type="InterPro" id="IPR013824">
    <property type="entry name" value="Topo_IA_cen_sub1"/>
</dbReference>
<evidence type="ECO:0000313" key="16">
    <source>
        <dbReference type="EMBL" id="QSG15204.1"/>
    </source>
</evidence>
<dbReference type="SUPFAM" id="SSF57783">
    <property type="entry name" value="Zinc beta-ribbon"/>
    <property type="match status" value="1"/>
</dbReference>
<evidence type="ECO:0000256" key="10">
    <source>
        <dbReference type="ARBA" id="ARBA00023125"/>
    </source>
</evidence>
<dbReference type="InterPro" id="IPR013498">
    <property type="entry name" value="Topo_IA_Znf"/>
</dbReference>
<dbReference type="InterPro" id="IPR003602">
    <property type="entry name" value="Topo_IA_DNA-bd_dom"/>
</dbReference>
<evidence type="ECO:0000256" key="3">
    <source>
        <dbReference type="ARBA" id="ARBA00009446"/>
    </source>
</evidence>
<dbReference type="PROSITE" id="PS52039">
    <property type="entry name" value="TOPO_IA_2"/>
    <property type="match status" value="1"/>
</dbReference>
<dbReference type="Gene3D" id="3.30.65.10">
    <property type="entry name" value="Bacterial Topoisomerase I, domain 1"/>
    <property type="match status" value="1"/>
</dbReference>
<gene>
    <name evidence="12 16" type="primary">topA</name>
    <name evidence="16" type="ORF">HSEST_1681</name>
</gene>
<feature type="site" description="Interaction with DNA" evidence="12">
    <location>
        <position position="48"/>
    </location>
</feature>
<dbReference type="SMART" id="SM00436">
    <property type="entry name" value="TOP1Bc"/>
    <property type="match status" value="1"/>
</dbReference>
<dbReference type="NCBIfam" id="TIGR01057">
    <property type="entry name" value="topA_arch"/>
    <property type="match status" value="1"/>
</dbReference>
<dbReference type="GO" id="GO:0006281">
    <property type="term" value="P:DNA repair"/>
    <property type="evidence" value="ECO:0007669"/>
    <property type="project" value="TreeGrafter"/>
</dbReference>
<dbReference type="Pfam" id="PF01396">
    <property type="entry name" value="Zn_ribbon_Top1"/>
    <property type="match status" value="2"/>
</dbReference>
<keyword evidence="11 12" id="KW-0413">Isomerase</keyword>
<comment type="similarity">
    <text evidence="3 12">Belongs to the type IA topoisomerase family.</text>
</comment>
<dbReference type="Pfam" id="PF14520">
    <property type="entry name" value="HHH_5"/>
    <property type="match status" value="1"/>
</dbReference>
<dbReference type="PANTHER" id="PTHR11390">
    <property type="entry name" value="PROKARYOTIC DNA TOPOISOMERASE"/>
    <property type="match status" value="1"/>
</dbReference>
<dbReference type="GO" id="GO:0003677">
    <property type="term" value="F:DNA binding"/>
    <property type="evidence" value="ECO:0007669"/>
    <property type="project" value="UniProtKB-KW"/>
</dbReference>
<dbReference type="Proteomes" id="UP000663292">
    <property type="component" value="Chromosome"/>
</dbReference>
<evidence type="ECO:0000256" key="1">
    <source>
        <dbReference type="ARBA" id="ARBA00000213"/>
    </source>
</evidence>
<feature type="domain" description="Topo IA-type catalytic" evidence="15">
    <location>
        <begin position="150"/>
        <end position="571"/>
    </location>
</feature>
<dbReference type="InterPro" id="IPR005739">
    <property type="entry name" value="TopoI_arch"/>
</dbReference>
<dbReference type="Gene3D" id="2.70.20.10">
    <property type="entry name" value="Topoisomerase I, domain 3"/>
    <property type="match status" value="1"/>
</dbReference>
<evidence type="ECO:0000313" key="17">
    <source>
        <dbReference type="Proteomes" id="UP000663292"/>
    </source>
</evidence>
<dbReference type="PRINTS" id="PR00417">
    <property type="entry name" value="PRTPISMRASEI"/>
</dbReference>
<keyword evidence="9 12" id="KW-0799">Topoisomerase</keyword>
<organism evidence="16 17">
    <name type="scientific">Halapricum desulfuricans</name>
    <dbReference type="NCBI Taxonomy" id="2841257"/>
    <lineage>
        <taxon>Archaea</taxon>
        <taxon>Methanobacteriati</taxon>
        <taxon>Methanobacteriota</taxon>
        <taxon>Stenosarchaea group</taxon>
        <taxon>Halobacteria</taxon>
        <taxon>Halobacteriales</taxon>
        <taxon>Haloarculaceae</taxon>
        <taxon>Halapricum</taxon>
    </lineage>
</organism>
<evidence type="ECO:0000256" key="5">
    <source>
        <dbReference type="ARBA" id="ARBA00022737"/>
    </source>
</evidence>
<dbReference type="NCBIfam" id="NF005555">
    <property type="entry name" value="PRK07220.1"/>
    <property type="match status" value="1"/>
</dbReference>
<evidence type="ECO:0000256" key="2">
    <source>
        <dbReference type="ARBA" id="ARBA00001946"/>
    </source>
</evidence>
<dbReference type="GO" id="GO:0003917">
    <property type="term" value="F:DNA topoisomerase type I (single strand cut, ATP-independent) activity"/>
    <property type="evidence" value="ECO:0007669"/>
    <property type="project" value="UniProtKB-UniRule"/>
</dbReference>
<feature type="domain" description="Toprim" evidence="14">
    <location>
        <begin position="1"/>
        <end position="133"/>
    </location>
</feature>
<comment type="subunit">
    <text evidence="12">Monomer.</text>
</comment>
<feature type="region of interest" description="Disordered" evidence="13">
    <location>
        <begin position="344"/>
        <end position="383"/>
    </location>
</feature>
<feature type="site" description="Interaction with DNA" evidence="12">
    <location>
        <position position="160"/>
    </location>
</feature>
<dbReference type="Gene3D" id="3.40.50.140">
    <property type="match status" value="1"/>
</dbReference>
<evidence type="ECO:0000256" key="7">
    <source>
        <dbReference type="ARBA" id="ARBA00022833"/>
    </source>
</evidence>
<comment type="function">
    <text evidence="12">Releases the supercoiling and torsional tension of DNA, which is introduced during the DNA replication and transcription, by transiently cleaving and rejoining one strand of the DNA duplex. Introduces a single-strand break via transesterification at a target site in duplex DNA. The scissile phosphodiester is attacked by the catalytic tyrosine of the enzyme, resulting in the formation of a DNA-(5'-phosphotyrosyl)-enzyme intermediate and the expulsion of a 3'-OH DNA strand. The free DNA strand then undergoes passage around the unbroken strand, thus removing DNA supercoils. Finally, in the religation step, the DNA 3'-OH attacks the covalent intermediate to expel the active-site tyrosine and restore the DNA phosphodiester backbone.</text>
</comment>
<dbReference type="AlphaFoldDB" id="A0A897NS08"/>
<evidence type="ECO:0000256" key="13">
    <source>
        <dbReference type="SAM" id="MobiDB-lite"/>
    </source>
</evidence>
<keyword evidence="8" id="KW-0460">Magnesium</keyword>
<protein>
    <recommendedName>
        <fullName evidence="12">DNA topoisomerase 1</fullName>
        <ecNumber evidence="12">5.6.2.1</ecNumber>
    </recommendedName>
    <alternativeName>
        <fullName evidence="12">DNA topoisomerase I</fullName>
    </alternativeName>
</protein>
<dbReference type="SMART" id="SM00437">
    <property type="entry name" value="TOP1Ac"/>
    <property type="match status" value="1"/>
</dbReference>
<dbReference type="InterPro" id="IPR023405">
    <property type="entry name" value="Topo_IA_core_domain"/>
</dbReference>
<evidence type="ECO:0000256" key="11">
    <source>
        <dbReference type="ARBA" id="ARBA00023235"/>
    </source>
</evidence>
<dbReference type="SMART" id="SM00493">
    <property type="entry name" value="TOPRIM"/>
    <property type="match status" value="1"/>
</dbReference>
<evidence type="ECO:0000259" key="14">
    <source>
        <dbReference type="PROSITE" id="PS50880"/>
    </source>
</evidence>
<dbReference type="PROSITE" id="PS50880">
    <property type="entry name" value="TOPRIM"/>
    <property type="match status" value="1"/>
</dbReference>
<dbReference type="GeneID" id="68858315"/>
<keyword evidence="17" id="KW-1185">Reference proteome</keyword>
<dbReference type="Gene3D" id="1.10.460.10">
    <property type="entry name" value="Topoisomerase I, domain 2"/>
    <property type="match status" value="1"/>
</dbReference>
<dbReference type="GO" id="GO:0008270">
    <property type="term" value="F:zinc ion binding"/>
    <property type="evidence" value="ECO:0007669"/>
    <property type="project" value="UniProtKB-KW"/>
</dbReference>
<feature type="site" description="Interaction with DNA" evidence="12">
    <location>
        <position position="318"/>
    </location>
</feature>
<dbReference type="GO" id="GO:0006265">
    <property type="term" value="P:DNA topological change"/>
    <property type="evidence" value="ECO:0007669"/>
    <property type="project" value="UniProtKB-UniRule"/>
</dbReference>
<keyword evidence="10 12" id="KW-0238">DNA-binding</keyword>
<evidence type="ECO:0000256" key="12">
    <source>
        <dbReference type="HAMAP-Rule" id="MF_00952"/>
    </source>
</evidence>
<dbReference type="CDD" id="cd00186">
    <property type="entry name" value="TOP1Ac"/>
    <property type="match status" value="1"/>
</dbReference>
<dbReference type="Pfam" id="PF01751">
    <property type="entry name" value="Toprim"/>
    <property type="match status" value="1"/>
</dbReference>
<dbReference type="InterPro" id="IPR013497">
    <property type="entry name" value="Topo_IA_cen"/>
</dbReference>
<dbReference type="Gene3D" id="1.10.290.10">
    <property type="entry name" value="Topoisomerase I, domain 4"/>
    <property type="match status" value="1"/>
</dbReference>
<evidence type="ECO:0000256" key="4">
    <source>
        <dbReference type="ARBA" id="ARBA00022723"/>
    </source>
</evidence>
<evidence type="ECO:0000256" key="6">
    <source>
        <dbReference type="ARBA" id="ARBA00022771"/>
    </source>
</evidence>
<dbReference type="InterPro" id="IPR013825">
    <property type="entry name" value="Topo_IA_cen_sub2"/>
</dbReference>
<evidence type="ECO:0000256" key="9">
    <source>
        <dbReference type="ARBA" id="ARBA00023029"/>
    </source>
</evidence>
<dbReference type="HAMAP" id="MF_00952">
    <property type="entry name" value="Topoisom_1_prok"/>
    <property type="match status" value="1"/>
</dbReference>
<comment type="caution">
    <text evidence="12">Lacks conserved residue(s) required for the propagation of feature annotation.</text>
</comment>